<dbReference type="SUPFAM" id="SSF103088">
    <property type="entry name" value="OmpA-like"/>
    <property type="match status" value="1"/>
</dbReference>
<sequence length="250" mass="26278">MRSLIVAGLAVALVAASAPPKPGETLNVVACPIVRDTEPAPCWLVRSGGRLFYLGTQTDLSGSFYPPQQGHEALVEGVVTERTRCGGIVLDPVKVSVLKPLTGACRERLPAAGFSTPWVERGSGPSTRKPGPRPPQVMPDPPPPYAARTFSLEFDFDSDFVALRSALALAQAAALARASHAHVSVVGSRSATRLSNGREMVESAEMAQRRARKAVLFLKDQGVAPAAITVSWQGTGARAVTVEVTPPPGP</sequence>
<dbReference type="AlphaFoldDB" id="A0A328AAZ1"/>
<name>A0A328AAZ1_9CAUL</name>
<organism evidence="3 4">
    <name type="scientific">Phenylobacterium soli</name>
    <dbReference type="NCBI Taxonomy" id="2170551"/>
    <lineage>
        <taxon>Bacteria</taxon>
        <taxon>Pseudomonadati</taxon>
        <taxon>Pseudomonadota</taxon>
        <taxon>Alphaproteobacteria</taxon>
        <taxon>Caulobacterales</taxon>
        <taxon>Caulobacteraceae</taxon>
        <taxon>Phenylobacterium</taxon>
    </lineage>
</organism>
<comment type="caution">
    <text evidence="3">The sequence shown here is derived from an EMBL/GenBank/DDBJ whole genome shotgun (WGS) entry which is preliminary data.</text>
</comment>
<dbReference type="InterPro" id="IPR036737">
    <property type="entry name" value="OmpA-like_sf"/>
</dbReference>
<feature type="region of interest" description="Disordered" evidence="1">
    <location>
        <begin position="116"/>
        <end position="141"/>
    </location>
</feature>
<dbReference type="EMBL" id="QFYQ01000002">
    <property type="protein sequence ID" value="RAK51780.1"/>
    <property type="molecule type" value="Genomic_DNA"/>
</dbReference>
<reference evidence="4" key="1">
    <citation type="submission" date="2018-05" db="EMBL/GenBank/DDBJ databases">
        <authorList>
            <person name="Li X."/>
        </authorList>
    </citation>
    <scope>NUCLEOTIDE SEQUENCE [LARGE SCALE GENOMIC DNA]</scope>
    <source>
        <strain evidence="4">LX32</strain>
    </source>
</reference>
<keyword evidence="2" id="KW-0732">Signal</keyword>
<dbReference type="OrthoDB" id="9816402at2"/>
<keyword evidence="4" id="KW-1185">Reference proteome</keyword>
<feature type="signal peptide" evidence="2">
    <location>
        <begin position="1"/>
        <end position="18"/>
    </location>
</feature>
<gene>
    <name evidence="3" type="ORF">DJ017_18325</name>
</gene>
<protein>
    <recommendedName>
        <fullName evidence="5">OmpA-like domain-containing protein</fullName>
    </recommendedName>
</protein>
<feature type="compositionally biased region" description="Pro residues" evidence="1">
    <location>
        <begin position="132"/>
        <end position="141"/>
    </location>
</feature>
<dbReference type="Proteomes" id="UP000249254">
    <property type="component" value="Unassembled WGS sequence"/>
</dbReference>
<proteinExistence type="predicted"/>
<evidence type="ECO:0000256" key="1">
    <source>
        <dbReference type="SAM" id="MobiDB-lite"/>
    </source>
</evidence>
<evidence type="ECO:0008006" key="5">
    <source>
        <dbReference type="Google" id="ProtNLM"/>
    </source>
</evidence>
<evidence type="ECO:0000256" key="2">
    <source>
        <dbReference type="SAM" id="SignalP"/>
    </source>
</evidence>
<dbReference type="RefSeq" id="WP_111530342.1">
    <property type="nucleotide sequence ID" value="NZ_JBHRSG010000003.1"/>
</dbReference>
<evidence type="ECO:0000313" key="3">
    <source>
        <dbReference type="EMBL" id="RAK51780.1"/>
    </source>
</evidence>
<feature type="chain" id="PRO_5016263437" description="OmpA-like domain-containing protein" evidence="2">
    <location>
        <begin position="19"/>
        <end position="250"/>
    </location>
</feature>
<evidence type="ECO:0000313" key="4">
    <source>
        <dbReference type="Proteomes" id="UP000249254"/>
    </source>
</evidence>
<accession>A0A328AAZ1</accession>